<accession>A0ACC3BRN3</accession>
<evidence type="ECO:0000313" key="1">
    <source>
        <dbReference type="EMBL" id="KAK1860248.1"/>
    </source>
</evidence>
<reference evidence="1" key="1">
    <citation type="submission" date="2019-11" db="EMBL/GenBank/DDBJ databases">
        <title>Nori genome reveals adaptations in red seaweeds to the harsh intertidal environment.</title>
        <authorList>
            <person name="Wang D."/>
            <person name="Mao Y."/>
        </authorList>
    </citation>
    <scope>NUCLEOTIDE SEQUENCE</scope>
    <source>
        <tissue evidence="1">Gametophyte</tissue>
    </source>
</reference>
<comment type="caution">
    <text evidence="1">The sequence shown here is derived from an EMBL/GenBank/DDBJ whole genome shotgun (WGS) entry which is preliminary data.</text>
</comment>
<protein>
    <submittedName>
        <fullName evidence="1">Uncharacterized protein</fullName>
    </submittedName>
</protein>
<sequence>MATLVAFLAPVASPAVLSSTSRAHRVPSRGVSWPVTVAGRRPRRTASMKASPPEDPVTARVRAELDANGVELEQLLNPSLVIKLERKLDEARAALATGDGDAAAHERDITRWTAQVVKEKRQVMQLWLKRVFLGQAAISAVVSGLLATGTCPGWWGDDGVPLVGRVLGFWLLWLFTVPALRARKPSKAEKSAWNVAFVGMPLLNVAAPFVSRDPALIWGADVTFMVALFVWYVVLPGGGEGGGKDTEEVKIRGWLRWLDWGSWK</sequence>
<dbReference type="EMBL" id="CM020618">
    <property type="protein sequence ID" value="KAK1860248.1"/>
    <property type="molecule type" value="Genomic_DNA"/>
</dbReference>
<evidence type="ECO:0000313" key="2">
    <source>
        <dbReference type="Proteomes" id="UP000798662"/>
    </source>
</evidence>
<organism evidence="1 2">
    <name type="scientific">Pyropia yezoensis</name>
    <name type="common">Susabi-nori</name>
    <name type="synonym">Porphyra yezoensis</name>
    <dbReference type="NCBI Taxonomy" id="2788"/>
    <lineage>
        <taxon>Eukaryota</taxon>
        <taxon>Rhodophyta</taxon>
        <taxon>Bangiophyceae</taxon>
        <taxon>Bangiales</taxon>
        <taxon>Bangiaceae</taxon>
        <taxon>Pyropia</taxon>
    </lineage>
</organism>
<keyword evidence="2" id="KW-1185">Reference proteome</keyword>
<name>A0ACC3BRN3_PYRYE</name>
<dbReference type="Proteomes" id="UP000798662">
    <property type="component" value="Chromosome 1"/>
</dbReference>
<proteinExistence type="predicted"/>
<gene>
    <name evidence="1" type="ORF">I4F81_002837</name>
</gene>